<gene>
    <name evidence="4" type="ORF">SAMN02745120_0081</name>
</gene>
<dbReference type="InterPro" id="IPR052021">
    <property type="entry name" value="Type-I_RS_S_subunit"/>
</dbReference>
<dbReference type="InterPro" id="IPR044946">
    <property type="entry name" value="Restrct_endonuc_typeI_TRD_sf"/>
</dbReference>
<dbReference type="RefSeq" id="WP_079590750.1">
    <property type="nucleotide sequence ID" value="NZ_FUYN01000011.1"/>
</dbReference>
<dbReference type="Proteomes" id="UP000243406">
    <property type="component" value="Unassembled WGS sequence"/>
</dbReference>
<keyword evidence="2" id="KW-0238">DNA-binding</keyword>
<evidence type="ECO:0000256" key="3">
    <source>
        <dbReference type="SAM" id="Coils"/>
    </source>
</evidence>
<dbReference type="Gene3D" id="3.90.220.20">
    <property type="entry name" value="DNA methylase specificity domains"/>
    <property type="match status" value="2"/>
</dbReference>
<dbReference type="EMBL" id="FUYN01000011">
    <property type="protein sequence ID" value="SKB72957.1"/>
    <property type="molecule type" value="Genomic_DNA"/>
</dbReference>
<sequence>MQVIVNENPSIVWIGSELIEDKITGQYNSVQYIRLEDQLIKNKFIRFEEIIDEYNGGPMGFQLHTSDYVNQGIPVLRTKDLVDLSVELEDPIFISEEKNEELKKSKTYSGDIVISKTGQIGVCSIIPDTIQEANLNQALCNIRINEEKMDKHFLVSFFNCKYGQYQFQREGTGKAVQDGLTKEEIYNIKVPVCNNKVQKYIGNKLREGIALKECAKELRKLGNELLIQVLRLDDLEKEINNQKKKYNWISTTDMKDRFDAEHYKEEFIENIRHINSLEGNECKILKLEDIMDEGNYGILPSSSDYGLGDIKLLRSTDMKNGLINDTETIKVPDKYFIKKARVNSGDVLLEIKGNASSGAISENIEGKMIVNGSIFKFTVKPQYNNYFILAYLDSLSGQLQKKQSLANSIISYLSIDYINNLLIPVIDKNMQDDIGNKFKESNEKFLKSKQLLGEAKKDVEDLIEGNFDMSKLNS</sequence>
<keyword evidence="5" id="KW-1185">Reference proteome</keyword>
<dbReference type="PANTHER" id="PTHR30408">
    <property type="entry name" value="TYPE-1 RESTRICTION ENZYME ECOKI SPECIFICITY PROTEIN"/>
    <property type="match status" value="1"/>
</dbReference>
<protein>
    <submittedName>
        <fullName evidence="4">Type I restriction enzyme, S subunit</fullName>
    </submittedName>
</protein>
<keyword evidence="1" id="KW-0680">Restriction system</keyword>
<dbReference type="GO" id="GO:0003677">
    <property type="term" value="F:DNA binding"/>
    <property type="evidence" value="ECO:0007669"/>
    <property type="project" value="UniProtKB-KW"/>
</dbReference>
<dbReference type="OrthoDB" id="9811611at2"/>
<organism evidence="4 5">
    <name type="scientific">Acetoanaerobium noterae</name>
    <dbReference type="NCBI Taxonomy" id="745369"/>
    <lineage>
        <taxon>Bacteria</taxon>
        <taxon>Bacillati</taxon>
        <taxon>Bacillota</taxon>
        <taxon>Clostridia</taxon>
        <taxon>Peptostreptococcales</taxon>
        <taxon>Filifactoraceae</taxon>
        <taxon>Acetoanaerobium</taxon>
    </lineage>
</organism>
<evidence type="ECO:0000256" key="1">
    <source>
        <dbReference type="ARBA" id="ARBA00022747"/>
    </source>
</evidence>
<evidence type="ECO:0000256" key="2">
    <source>
        <dbReference type="ARBA" id="ARBA00023125"/>
    </source>
</evidence>
<evidence type="ECO:0000313" key="5">
    <source>
        <dbReference type="Proteomes" id="UP000243406"/>
    </source>
</evidence>
<dbReference type="PANTHER" id="PTHR30408:SF12">
    <property type="entry name" value="TYPE I RESTRICTION ENZYME MJAVIII SPECIFICITY SUBUNIT"/>
    <property type="match status" value="1"/>
</dbReference>
<evidence type="ECO:0000313" key="4">
    <source>
        <dbReference type="EMBL" id="SKB72957.1"/>
    </source>
</evidence>
<accession>A0A1T5DMM9</accession>
<keyword evidence="3" id="KW-0175">Coiled coil</keyword>
<reference evidence="5" key="1">
    <citation type="submission" date="2017-02" db="EMBL/GenBank/DDBJ databases">
        <authorList>
            <person name="Varghese N."/>
            <person name="Submissions S."/>
        </authorList>
    </citation>
    <scope>NUCLEOTIDE SEQUENCE [LARGE SCALE GENOMIC DNA]</scope>
    <source>
        <strain evidence="5">ATCC 35199</strain>
    </source>
</reference>
<dbReference type="SUPFAM" id="SSF116734">
    <property type="entry name" value="DNA methylase specificity domain"/>
    <property type="match status" value="2"/>
</dbReference>
<dbReference type="GO" id="GO:0009307">
    <property type="term" value="P:DNA restriction-modification system"/>
    <property type="evidence" value="ECO:0007669"/>
    <property type="project" value="UniProtKB-KW"/>
</dbReference>
<proteinExistence type="predicted"/>
<feature type="coiled-coil region" evidence="3">
    <location>
        <begin position="218"/>
        <end position="252"/>
    </location>
</feature>
<name>A0A1T5DMM9_9FIRM</name>
<dbReference type="AlphaFoldDB" id="A0A1T5DMM9"/>